<evidence type="ECO:0000256" key="1">
    <source>
        <dbReference type="SAM" id="SignalP"/>
    </source>
</evidence>
<organism evidence="3 4">
    <name type="scientific">Cirrhinus molitorella</name>
    <name type="common">mud carp</name>
    <dbReference type="NCBI Taxonomy" id="172907"/>
    <lineage>
        <taxon>Eukaryota</taxon>
        <taxon>Metazoa</taxon>
        <taxon>Chordata</taxon>
        <taxon>Craniata</taxon>
        <taxon>Vertebrata</taxon>
        <taxon>Euteleostomi</taxon>
        <taxon>Actinopterygii</taxon>
        <taxon>Neopterygii</taxon>
        <taxon>Teleostei</taxon>
        <taxon>Ostariophysi</taxon>
        <taxon>Cypriniformes</taxon>
        <taxon>Cyprinidae</taxon>
        <taxon>Labeoninae</taxon>
        <taxon>Labeonini</taxon>
        <taxon>Cirrhinus</taxon>
    </lineage>
</organism>
<dbReference type="EMBL" id="JAYMGO010000002">
    <property type="protein sequence ID" value="KAL1280952.1"/>
    <property type="molecule type" value="Genomic_DNA"/>
</dbReference>
<proteinExistence type="predicted"/>
<comment type="caution">
    <text evidence="3">The sequence shown here is derived from an EMBL/GenBank/DDBJ whole genome shotgun (WGS) entry which is preliminary data.</text>
</comment>
<name>A0ABR3NV86_9TELE</name>
<sequence>MAVNHLLISLIFLLTFKTVLFAEIQPENLTVHAGNLFKFVQKEELPEFLQLTWEKKTFSRNHTKNIATYYNKTKSFEPDSSYENRVELSTTDFTLTLKKMQKMDSGLYCTTTVGIRTLSVCQYSVSVVDNHGSPTTTFLPWLLFTSTLSTIMF</sequence>
<keyword evidence="1" id="KW-0732">Signal</keyword>
<feature type="signal peptide" evidence="1">
    <location>
        <begin position="1"/>
        <end position="21"/>
    </location>
</feature>
<evidence type="ECO:0000259" key="2">
    <source>
        <dbReference type="Pfam" id="PF11465"/>
    </source>
</evidence>
<accession>A0ABR3NV86</accession>
<dbReference type="InterPro" id="IPR024303">
    <property type="entry name" value="NK_rcpt_2B4_Ig_dom"/>
</dbReference>
<reference evidence="3 4" key="1">
    <citation type="submission" date="2023-09" db="EMBL/GenBank/DDBJ databases">
        <authorList>
            <person name="Wang M."/>
        </authorList>
    </citation>
    <scope>NUCLEOTIDE SEQUENCE [LARGE SCALE GENOMIC DNA]</scope>
    <source>
        <strain evidence="3">GT-2023</strain>
        <tissue evidence="3">Liver</tissue>
    </source>
</reference>
<protein>
    <recommendedName>
        <fullName evidence="2">Natural killer cell receptor 2B4 immunoglobulin domain-containing protein</fullName>
    </recommendedName>
</protein>
<feature type="domain" description="Natural killer cell receptor 2B4 immunoglobulin" evidence="2">
    <location>
        <begin position="51"/>
        <end position="116"/>
    </location>
</feature>
<evidence type="ECO:0000313" key="3">
    <source>
        <dbReference type="EMBL" id="KAL1280952.1"/>
    </source>
</evidence>
<dbReference type="Proteomes" id="UP001558613">
    <property type="component" value="Unassembled WGS sequence"/>
</dbReference>
<evidence type="ECO:0000313" key="4">
    <source>
        <dbReference type="Proteomes" id="UP001558613"/>
    </source>
</evidence>
<dbReference type="InterPro" id="IPR013783">
    <property type="entry name" value="Ig-like_fold"/>
</dbReference>
<dbReference type="Gene3D" id="2.60.40.10">
    <property type="entry name" value="Immunoglobulins"/>
    <property type="match status" value="1"/>
</dbReference>
<dbReference type="InterPro" id="IPR036179">
    <property type="entry name" value="Ig-like_dom_sf"/>
</dbReference>
<dbReference type="Pfam" id="PF11465">
    <property type="entry name" value="Receptor_2B4"/>
    <property type="match status" value="1"/>
</dbReference>
<keyword evidence="4" id="KW-1185">Reference proteome</keyword>
<feature type="chain" id="PRO_5047325701" description="Natural killer cell receptor 2B4 immunoglobulin domain-containing protein" evidence="1">
    <location>
        <begin position="22"/>
        <end position="153"/>
    </location>
</feature>
<gene>
    <name evidence="3" type="ORF">QQF64_015552</name>
</gene>
<dbReference type="SUPFAM" id="SSF48726">
    <property type="entry name" value="Immunoglobulin"/>
    <property type="match status" value="1"/>
</dbReference>